<keyword evidence="1" id="KW-0812">Transmembrane</keyword>
<feature type="transmembrane region" description="Helical" evidence="1">
    <location>
        <begin position="21"/>
        <end position="40"/>
    </location>
</feature>
<dbReference type="OrthoDB" id="7328287at2"/>
<feature type="transmembrane region" description="Helical" evidence="1">
    <location>
        <begin position="46"/>
        <end position="63"/>
    </location>
</feature>
<evidence type="ECO:0000313" key="3">
    <source>
        <dbReference type="Proteomes" id="UP000191110"/>
    </source>
</evidence>
<dbReference type="Proteomes" id="UP000191110">
    <property type="component" value="Unassembled WGS sequence"/>
</dbReference>
<feature type="transmembrane region" description="Helical" evidence="1">
    <location>
        <begin position="261"/>
        <end position="283"/>
    </location>
</feature>
<evidence type="ECO:0000313" key="2">
    <source>
        <dbReference type="EMBL" id="OOZ38298.1"/>
    </source>
</evidence>
<feature type="transmembrane region" description="Helical" evidence="1">
    <location>
        <begin position="378"/>
        <end position="402"/>
    </location>
</feature>
<feature type="transmembrane region" description="Helical" evidence="1">
    <location>
        <begin position="166"/>
        <end position="184"/>
    </location>
</feature>
<protein>
    <submittedName>
        <fullName evidence="2">Uncharacterized protein</fullName>
    </submittedName>
</protein>
<accession>A0A1T2KZM4</accession>
<dbReference type="EMBL" id="MPRL01000105">
    <property type="protein sequence ID" value="OOZ38298.1"/>
    <property type="molecule type" value="Genomic_DNA"/>
</dbReference>
<comment type="caution">
    <text evidence="2">The sequence shown here is derived from an EMBL/GenBank/DDBJ whole genome shotgun (WGS) entry which is preliminary data.</text>
</comment>
<keyword evidence="1" id="KW-1133">Transmembrane helix</keyword>
<name>A0A1T2KZM4_9GAMM</name>
<feature type="transmembrane region" description="Helical" evidence="1">
    <location>
        <begin position="204"/>
        <end position="223"/>
    </location>
</feature>
<dbReference type="AlphaFoldDB" id="A0A1T2KZM4"/>
<dbReference type="RefSeq" id="WP_078485093.1">
    <property type="nucleotide sequence ID" value="NZ_MPRL01000105.1"/>
</dbReference>
<organism evidence="2 3">
    <name type="scientific">Solemya pervernicosa gill symbiont</name>
    <dbReference type="NCBI Taxonomy" id="642797"/>
    <lineage>
        <taxon>Bacteria</taxon>
        <taxon>Pseudomonadati</taxon>
        <taxon>Pseudomonadota</taxon>
        <taxon>Gammaproteobacteria</taxon>
        <taxon>sulfur-oxidizing symbionts</taxon>
    </lineage>
</organism>
<reference evidence="2 3" key="1">
    <citation type="submission" date="2016-11" db="EMBL/GenBank/DDBJ databases">
        <title>Mixed transmission modes and dynamic genome evolution in an obligate animal-bacterial symbiosis.</title>
        <authorList>
            <person name="Russell S.L."/>
            <person name="Corbett-Detig R.B."/>
            <person name="Cavanaugh C.M."/>
        </authorList>
    </citation>
    <scope>NUCLEOTIDE SEQUENCE [LARGE SCALE GENOMIC DNA]</scope>
    <source>
        <strain evidence="2">Sveles-Q1</strain>
    </source>
</reference>
<evidence type="ECO:0000256" key="1">
    <source>
        <dbReference type="SAM" id="Phobius"/>
    </source>
</evidence>
<feature type="transmembrane region" description="Helical" evidence="1">
    <location>
        <begin position="313"/>
        <end position="334"/>
    </location>
</feature>
<sequence length="442" mass="49055">MNINPELKRNAWLELSAHRMLAMPAILALIFNLAYLTAGNDFWKQMGIYAVISYVALVVLWGGKLASEGLIREVDGQTWDNQRMSVIGPWSMSWGKLFGSTLFPWYGGVICLAVYLFARLQTGYSEEAVKVAAILLLVGVLAQSVGLLGALLLARKRGKGGSRRYTGLYLFAILGVLWLLPLLQHAGSQSQVDWFGYHYPIIDFVLLSLMAWAGWALIGIYRVMRVELQFTNTPWVWLLFVTFLLVFLSGFVPGGGRDPQLIALSRLLVSFAVASLLLYFLLFSESKDVVALRRLFINLRSGSMKTAAENLPLWLLTLMVVAGLATALLFELPFRSVFMDRNVISQWFPLAALLFMVRDAALLLALNMSLRTRWADGAALVYLLVLYGLLPAVINLAGWSGGRSLFYPLPGGDVSSLIAPAVEMVAMLVFVRMRMARLSVES</sequence>
<proteinExistence type="predicted"/>
<keyword evidence="1" id="KW-0472">Membrane</keyword>
<keyword evidence="3" id="KW-1185">Reference proteome</keyword>
<feature type="transmembrane region" description="Helical" evidence="1">
    <location>
        <begin position="235"/>
        <end position="255"/>
    </location>
</feature>
<gene>
    <name evidence="2" type="ORF">BOW53_16025</name>
</gene>
<feature type="transmembrane region" description="Helical" evidence="1">
    <location>
        <begin position="346"/>
        <end position="366"/>
    </location>
</feature>
<feature type="transmembrane region" description="Helical" evidence="1">
    <location>
        <begin position="97"/>
        <end position="118"/>
    </location>
</feature>
<feature type="transmembrane region" description="Helical" evidence="1">
    <location>
        <begin position="130"/>
        <end position="154"/>
    </location>
</feature>
<feature type="transmembrane region" description="Helical" evidence="1">
    <location>
        <begin position="414"/>
        <end position="431"/>
    </location>
</feature>